<protein>
    <submittedName>
        <fullName evidence="2">Uncharacterized protein</fullName>
    </submittedName>
</protein>
<feature type="chain" id="PRO_5002431434" evidence="1">
    <location>
        <begin position="21"/>
        <end position="34"/>
    </location>
</feature>
<dbReference type="EMBL" id="GBXM01093519">
    <property type="protein sequence ID" value="JAH15058.1"/>
    <property type="molecule type" value="Transcribed_RNA"/>
</dbReference>
<reference evidence="2" key="1">
    <citation type="submission" date="2014-11" db="EMBL/GenBank/DDBJ databases">
        <authorList>
            <person name="Amaro Gonzalez C."/>
        </authorList>
    </citation>
    <scope>NUCLEOTIDE SEQUENCE</scope>
</reference>
<dbReference type="AlphaFoldDB" id="A0A0E9QG05"/>
<accession>A0A0E9QG05</accession>
<keyword evidence="1" id="KW-0732">Signal</keyword>
<evidence type="ECO:0000256" key="1">
    <source>
        <dbReference type="SAM" id="SignalP"/>
    </source>
</evidence>
<evidence type="ECO:0000313" key="2">
    <source>
        <dbReference type="EMBL" id="JAH15058.1"/>
    </source>
</evidence>
<reference evidence="2" key="2">
    <citation type="journal article" date="2015" name="Fish Shellfish Immunol.">
        <title>Early steps in the European eel (Anguilla anguilla)-Vibrio vulnificus interaction in the gills: Role of the RtxA13 toxin.</title>
        <authorList>
            <person name="Callol A."/>
            <person name="Pajuelo D."/>
            <person name="Ebbesson L."/>
            <person name="Teles M."/>
            <person name="MacKenzie S."/>
            <person name="Amaro C."/>
        </authorList>
    </citation>
    <scope>NUCLEOTIDE SEQUENCE</scope>
</reference>
<name>A0A0E9QG05_ANGAN</name>
<organism evidence="2">
    <name type="scientific">Anguilla anguilla</name>
    <name type="common">European freshwater eel</name>
    <name type="synonym">Muraena anguilla</name>
    <dbReference type="NCBI Taxonomy" id="7936"/>
    <lineage>
        <taxon>Eukaryota</taxon>
        <taxon>Metazoa</taxon>
        <taxon>Chordata</taxon>
        <taxon>Craniata</taxon>
        <taxon>Vertebrata</taxon>
        <taxon>Euteleostomi</taxon>
        <taxon>Actinopterygii</taxon>
        <taxon>Neopterygii</taxon>
        <taxon>Teleostei</taxon>
        <taxon>Anguilliformes</taxon>
        <taxon>Anguillidae</taxon>
        <taxon>Anguilla</taxon>
    </lineage>
</organism>
<feature type="signal peptide" evidence="1">
    <location>
        <begin position="1"/>
        <end position="20"/>
    </location>
</feature>
<proteinExistence type="predicted"/>
<sequence>MNLFNMLLLILHSSINYTSTRTSKYLNFFVLVIV</sequence>